<evidence type="ECO:0000313" key="1">
    <source>
        <dbReference type="EMBL" id="QQK08412.1"/>
    </source>
</evidence>
<accession>A0AC61MSA0</accession>
<reference evidence="1 2" key="1">
    <citation type="journal article" date="2022" name="Int. J. Syst. Evol. Microbiol.">
        <title>Miniphocaeibacter halophilus sp. nov., an ammonium-tolerant acetate-producing bacterium isolated from a biogas system.</title>
        <authorList>
            <person name="Schnurer A."/>
            <person name="Singh A."/>
            <person name="Bi S."/>
            <person name="Qiao W."/>
            <person name="Westerholm M."/>
        </authorList>
    </citation>
    <scope>NUCLEOTIDE SEQUENCE [LARGE SCALE GENOMIC DNA]</scope>
    <source>
        <strain evidence="1 2">AMB_01</strain>
    </source>
</reference>
<dbReference type="Proteomes" id="UP000595814">
    <property type="component" value="Chromosome"/>
</dbReference>
<name>A0AC61MSA0_9FIRM</name>
<organism evidence="1 2">
    <name type="scientific">Miniphocaeibacter halophilus</name>
    <dbReference type="NCBI Taxonomy" id="2931922"/>
    <lineage>
        <taxon>Bacteria</taxon>
        <taxon>Bacillati</taxon>
        <taxon>Bacillota</taxon>
        <taxon>Tissierellia</taxon>
        <taxon>Tissierellales</taxon>
        <taxon>Peptoniphilaceae</taxon>
        <taxon>Miniphocaeibacter</taxon>
    </lineage>
</organism>
<dbReference type="EMBL" id="CP066744">
    <property type="protein sequence ID" value="QQK08412.1"/>
    <property type="molecule type" value="Genomic_DNA"/>
</dbReference>
<keyword evidence="2" id="KW-1185">Reference proteome</keyword>
<protein>
    <submittedName>
        <fullName evidence="1">HD domain-containing protein</fullName>
    </submittedName>
</protein>
<evidence type="ECO:0000313" key="2">
    <source>
        <dbReference type="Proteomes" id="UP000595814"/>
    </source>
</evidence>
<sequence>MKNIEYKRMIINEIKSLKEDSRFMETVNFMQHGNTSVYEHSLKVAYISCKIAYKLKANVDYKTLIRGALLHDYFLYDWHDKNAHEGWHGFRHPRKAWKNAKKEFDLNRVEEDIILKHMFPLVPLFPLFKESWIVCLADKISAVYETMERKTVKA</sequence>
<gene>
    <name evidence="1" type="ORF">JFY71_02420</name>
</gene>
<proteinExistence type="predicted"/>